<dbReference type="Gene3D" id="1.10.287.470">
    <property type="entry name" value="Helix hairpin bin"/>
    <property type="match status" value="1"/>
</dbReference>
<name>A0ABW2J2E7_9BURK</name>
<dbReference type="Proteomes" id="UP001596379">
    <property type="component" value="Unassembled WGS sequence"/>
</dbReference>
<feature type="chain" id="PRO_5046832728" evidence="3">
    <location>
        <begin position="28"/>
        <end position="301"/>
    </location>
</feature>
<dbReference type="RefSeq" id="WP_382232307.1">
    <property type="nucleotide sequence ID" value="NZ_JBHTCC010000001.1"/>
</dbReference>
<proteinExistence type="inferred from homology"/>
<keyword evidence="3" id="KW-0732">Signal</keyword>
<feature type="region of interest" description="Disordered" evidence="2">
    <location>
        <begin position="51"/>
        <end position="80"/>
    </location>
</feature>
<sequence>MQKHYTSGLNSILAGFILSALASMAVAADKPVFSAPLPAPVPNLTPGAKQAVPVTTPTPNKATAAAKPASTAMPQSGNRGKNIGDQMECLLEPYIIANVGSPVEGTLSQVLVDRGSDVKKGQVVARLNSTVEAATVTLRAAQEAYGQRKVQRNEELFKKDLISASDKDELETQTRLAALERKQQQEVLNLRTITSPLNGVVVERYLAPGDHIAQEKILKLAQIDPLNVEVIVPVELFGEIKPGMKGEVTMGSMVSGSHVASVKVVDRVIDAASGTFGVRLELRNPGNKIPSGIRCNVRFVK</sequence>
<evidence type="ECO:0000256" key="2">
    <source>
        <dbReference type="SAM" id="MobiDB-lite"/>
    </source>
</evidence>
<dbReference type="PANTHER" id="PTHR30469:SF15">
    <property type="entry name" value="HLYD FAMILY OF SECRETION PROTEINS"/>
    <property type="match status" value="1"/>
</dbReference>
<comment type="caution">
    <text evidence="5">The sequence shown here is derived from an EMBL/GenBank/DDBJ whole genome shotgun (WGS) entry which is preliminary data.</text>
</comment>
<accession>A0ABW2J2E7</accession>
<evidence type="ECO:0000256" key="1">
    <source>
        <dbReference type="ARBA" id="ARBA00009477"/>
    </source>
</evidence>
<dbReference type="Gene3D" id="2.40.30.170">
    <property type="match status" value="1"/>
</dbReference>
<dbReference type="EMBL" id="JBHTCC010000001">
    <property type="protein sequence ID" value="MFC7297135.1"/>
    <property type="molecule type" value="Genomic_DNA"/>
</dbReference>
<keyword evidence="6" id="KW-1185">Reference proteome</keyword>
<evidence type="ECO:0000313" key="6">
    <source>
        <dbReference type="Proteomes" id="UP001596379"/>
    </source>
</evidence>
<evidence type="ECO:0000256" key="3">
    <source>
        <dbReference type="SAM" id="SignalP"/>
    </source>
</evidence>
<evidence type="ECO:0000259" key="4">
    <source>
        <dbReference type="Pfam" id="PF25973"/>
    </source>
</evidence>
<protein>
    <submittedName>
        <fullName evidence="5">Efflux RND transporter periplasmic adaptor subunit</fullName>
    </submittedName>
</protein>
<dbReference type="Gene3D" id="2.40.50.100">
    <property type="match status" value="1"/>
</dbReference>
<dbReference type="Pfam" id="PF25973">
    <property type="entry name" value="BSH_CzcB"/>
    <property type="match status" value="1"/>
</dbReference>
<feature type="signal peptide" evidence="3">
    <location>
        <begin position="1"/>
        <end position="27"/>
    </location>
</feature>
<organism evidence="5 6">
    <name type="scientific">Herminiimonas aquatilis</name>
    <dbReference type="NCBI Taxonomy" id="345342"/>
    <lineage>
        <taxon>Bacteria</taxon>
        <taxon>Pseudomonadati</taxon>
        <taxon>Pseudomonadota</taxon>
        <taxon>Betaproteobacteria</taxon>
        <taxon>Burkholderiales</taxon>
        <taxon>Oxalobacteraceae</taxon>
        <taxon>Herminiimonas</taxon>
    </lineage>
</organism>
<gene>
    <name evidence="5" type="ORF">ACFQO0_01645</name>
</gene>
<dbReference type="NCBIfam" id="TIGR01730">
    <property type="entry name" value="RND_mfp"/>
    <property type="match status" value="1"/>
</dbReference>
<feature type="domain" description="CzcB-like barrel-sandwich hybrid" evidence="4">
    <location>
        <begin position="96"/>
        <end position="216"/>
    </location>
</feature>
<feature type="compositionally biased region" description="Low complexity" evidence="2">
    <location>
        <begin position="51"/>
        <end position="74"/>
    </location>
</feature>
<dbReference type="InterPro" id="IPR058647">
    <property type="entry name" value="BSH_CzcB-like"/>
</dbReference>
<dbReference type="SUPFAM" id="SSF111369">
    <property type="entry name" value="HlyD-like secretion proteins"/>
    <property type="match status" value="1"/>
</dbReference>
<dbReference type="InterPro" id="IPR006143">
    <property type="entry name" value="RND_pump_MFP"/>
</dbReference>
<reference evidence="6" key="1">
    <citation type="journal article" date="2019" name="Int. J. Syst. Evol. Microbiol.">
        <title>The Global Catalogue of Microorganisms (GCM) 10K type strain sequencing project: providing services to taxonomists for standard genome sequencing and annotation.</title>
        <authorList>
            <consortium name="The Broad Institute Genomics Platform"/>
            <consortium name="The Broad Institute Genome Sequencing Center for Infectious Disease"/>
            <person name="Wu L."/>
            <person name="Ma J."/>
        </authorList>
    </citation>
    <scope>NUCLEOTIDE SEQUENCE [LARGE SCALE GENOMIC DNA]</scope>
    <source>
        <strain evidence="6">CCUG 36956</strain>
    </source>
</reference>
<evidence type="ECO:0000313" key="5">
    <source>
        <dbReference type="EMBL" id="MFC7297135.1"/>
    </source>
</evidence>
<comment type="similarity">
    <text evidence="1">Belongs to the membrane fusion protein (MFP) (TC 8.A.1) family.</text>
</comment>
<dbReference type="PANTHER" id="PTHR30469">
    <property type="entry name" value="MULTIDRUG RESISTANCE PROTEIN MDTA"/>
    <property type="match status" value="1"/>
</dbReference>